<comment type="caution">
    <text evidence="1">The sequence shown here is derived from an EMBL/GenBank/DDBJ whole genome shotgun (WGS) entry which is preliminary data.</text>
</comment>
<name>A0A0F9UCC2_9ZZZZ</name>
<gene>
    <name evidence="1" type="ORF">LCGC14_0282060</name>
</gene>
<evidence type="ECO:0000313" key="1">
    <source>
        <dbReference type="EMBL" id="KKN85037.1"/>
    </source>
</evidence>
<organism evidence="1">
    <name type="scientific">marine sediment metagenome</name>
    <dbReference type="NCBI Taxonomy" id="412755"/>
    <lineage>
        <taxon>unclassified sequences</taxon>
        <taxon>metagenomes</taxon>
        <taxon>ecological metagenomes</taxon>
    </lineage>
</organism>
<protein>
    <submittedName>
        <fullName evidence="1">Uncharacterized protein</fullName>
    </submittedName>
</protein>
<accession>A0A0F9UCC2</accession>
<reference evidence="1" key="1">
    <citation type="journal article" date="2015" name="Nature">
        <title>Complex archaea that bridge the gap between prokaryotes and eukaryotes.</title>
        <authorList>
            <person name="Spang A."/>
            <person name="Saw J.H."/>
            <person name="Jorgensen S.L."/>
            <person name="Zaremba-Niedzwiedzka K."/>
            <person name="Martijn J."/>
            <person name="Lind A.E."/>
            <person name="van Eijk R."/>
            <person name="Schleper C."/>
            <person name="Guy L."/>
            <person name="Ettema T.J."/>
        </authorList>
    </citation>
    <scope>NUCLEOTIDE SEQUENCE</scope>
</reference>
<proteinExistence type="predicted"/>
<dbReference type="AlphaFoldDB" id="A0A0F9UCC2"/>
<sequence>MAKLVSHGFRLVANDGHVHHFVSVVYVSSEGEFSCQLPHELEISFNDAVASSGDDAQTHYTAVVKGELRAHGETKASLLAMVEAAMSLYHNAESSTDLVICYDYFSEVNYWQNPDGSIAANESLPEAVNETLAGKGSWSKHQLKTGSDIQLCKPASHFSVGLYAAVYKRITFHRTSGNTTRFEKLNSNTDIEMLSEPGRRLNAFVGISPIKPISSMKQLPYSDGTASFFFEALLSMCEIGRTFQAFFDSHDHLLMAAGGFGPRLIESLKLIEDQPSNSRSQARASECISRGAWSEIDLPSPAELTADLLTGKAVEIEGHRLQYVESEAQVWIENLDGLDGVLGAEPSEELSKQFLTRIAMGDYYTSTGMS</sequence>
<dbReference type="EMBL" id="LAZR01000163">
    <property type="protein sequence ID" value="KKN85037.1"/>
    <property type="molecule type" value="Genomic_DNA"/>
</dbReference>